<dbReference type="Proteomes" id="UP001238163">
    <property type="component" value="Unassembled WGS sequence"/>
</dbReference>
<proteinExistence type="predicted"/>
<keyword evidence="3" id="KW-1185">Reference proteome</keyword>
<feature type="chain" id="PRO_5042169684" evidence="1">
    <location>
        <begin position="21"/>
        <end position="206"/>
    </location>
</feature>
<comment type="caution">
    <text evidence="2">The sequence shown here is derived from an EMBL/GenBank/DDBJ whole genome shotgun (WGS) entry which is preliminary data.</text>
</comment>
<feature type="signal peptide" evidence="1">
    <location>
        <begin position="1"/>
        <end position="20"/>
    </location>
</feature>
<dbReference type="PANTHER" id="PTHR40593:SF1">
    <property type="entry name" value="PENICILLIN-BINDING PROTEIN ACTIVATOR LPOB"/>
    <property type="match status" value="1"/>
</dbReference>
<dbReference type="GO" id="GO:0030234">
    <property type="term" value="F:enzyme regulator activity"/>
    <property type="evidence" value="ECO:0007669"/>
    <property type="project" value="TreeGrafter"/>
</dbReference>
<dbReference type="Gene3D" id="3.40.50.10610">
    <property type="entry name" value="ABC-type transport auxiliary lipoprotein component"/>
    <property type="match status" value="1"/>
</dbReference>
<dbReference type="GO" id="GO:0009252">
    <property type="term" value="P:peptidoglycan biosynthetic process"/>
    <property type="evidence" value="ECO:0007669"/>
    <property type="project" value="TreeGrafter"/>
</dbReference>
<keyword evidence="1" id="KW-0732">Signal</keyword>
<dbReference type="PANTHER" id="PTHR40593">
    <property type="entry name" value="PENICILLIN-BINDING PROTEIN ACTIVATOR LPOB"/>
    <property type="match status" value="1"/>
</dbReference>
<gene>
    <name evidence="2" type="ORF">J3R75_000652</name>
</gene>
<protein>
    <submittedName>
        <fullName evidence="2">Uncharacterized protein (TIGR02722 family)</fullName>
    </submittedName>
</protein>
<dbReference type="EMBL" id="JAUSVL010000001">
    <property type="protein sequence ID" value="MDQ0288545.1"/>
    <property type="molecule type" value="Genomic_DNA"/>
</dbReference>
<organism evidence="2 3">
    <name type="scientific">Oligosphaera ethanolica</name>
    <dbReference type="NCBI Taxonomy" id="760260"/>
    <lineage>
        <taxon>Bacteria</taxon>
        <taxon>Pseudomonadati</taxon>
        <taxon>Lentisphaerota</taxon>
        <taxon>Oligosphaeria</taxon>
        <taxon>Oligosphaerales</taxon>
        <taxon>Oligosphaeraceae</taxon>
        <taxon>Oligosphaera</taxon>
    </lineage>
</organism>
<sequence>MKMNKVVLCGFGALCVGLFASCVSTQPQYGDASEARVLGMGVGSYDLQQNTIVMVDSLLANPVLDRKLAQQFPGKTPTISVTQIKNETMQLGLNMKSLSDAISTKLINSGKFDFMDINTNPELLGVLTGMMDSPLTDEKKMIALGTHDTPDYILNGTLVEMRESSDNVRETYLKLTLRLFNLRTGKIDWADDHEIRKTQRRSSVGW</sequence>
<dbReference type="PROSITE" id="PS51257">
    <property type="entry name" value="PROKAR_LIPOPROTEIN"/>
    <property type="match status" value="1"/>
</dbReference>
<accession>A0AAE3VDN1</accession>
<evidence type="ECO:0000256" key="1">
    <source>
        <dbReference type="SAM" id="SignalP"/>
    </source>
</evidence>
<dbReference type="AlphaFoldDB" id="A0AAE3VDN1"/>
<dbReference type="GO" id="GO:0031241">
    <property type="term" value="C:periplasmic side of cell outer membrane"/>
    <property type="evidence" value="ECO:0007669"/>
    <property type="project" value="TreeGrafter"/>
</dbReference>
<evidence type="ECO:0000313" key="3">
    <source>
        <dbReference type="Proteomes" id="UP001238163"/>
    </source>
</evidence>
<name>A0AAE3VDN1_9BACT</name>
<dbReference type="Pfam" id="PF13036">
    <property type="entry name" value="LpoB"/>
    <property type="match status" value="1"/>
</dbReference>
<reference evidence="2" key="1">
    <citation type="submission" date="2023-07" db="EMBL/GenBank/DDBJ databases">
        <title>Genomic Encyclopedia of Type Strains, Phase IV (KMG-IV): sequencing the most valuable type-strain genomes for metagenomic binning, comparative biology and taxonomic classification.</title>
        <authorList>
            <person name="Goeker M."/>
        </authorList>
    </citation>
    <scope>NUCLEOTIDE SEQUENCE</scope>
    <source>
        <strain evidence="2">DSM 24202</strain>
    </source>
</reference>
<evidence type="ECO:0000313" key="2">
    <source>
        <dbReference type="EMBL" id="MDQ0288545.1"/>
    </source>
</evidence>
<dbReference type="InterPro" id="IPR014094">
    <property type="entry name" value="LpoB"/>
</dbReference>
<dbReference type="RefSeq" id="WP_307259872.1">
    <property type="nucleotide sequence ID" value="NZ_JAUSVL010000001.1"/>
</dbReference>